<name>E2AVD5_CAMFO</name>
<evidence type="ECO:0000313" key="1">
    <source>
        <dbReference type="EMBL" id="EFN62602.1"/>
    </source>
</evidence>
<sequence length="123" mass="15042">SSNLAIKYNFDQIFLCLKQFRFLYKYIKFLSKSKKKQIFERQLIITVQYFLPHVSYSIINTLLDNIAQEVQFRVKNKYPKHSIFSIPLEIFSFWRDNNIYDNFWNSTEEKQIMLVLEEYVFSN</sequence>
<dbReference type="InParanoid" id="E2AVD5"/>
<reference evidence="1 2" key="1">
    <citation type="journal article" date="2010" name="Science">
        <title>Genomic comparison of the ants Camponotus floridanus and Harpegnathos saltator.</title>
        <authorList>
            <person name="Bonasio R."/>
            <person name="Zhang G."/>
            <person name="Ye C."/>
            <person name="Mutti N.S."/>
            <person name="Fang X."/>
            <person name="Qin N."/>
            <person name="Donahue G."/>
            <person name="Yang P."/>
            <person name="Li Q."/>
            <person name="Li C."/>
            <person name="Zhang P."/>
            <person name="Huang Z."/>
            <person name="Berger S.L."/>
            <person name="Reinberg D."/>
            <person name="Wang J."/>
            <person name="Liebig J."/>
        </authorList>
    </citation>
    <scope>NUCLEOTIDE SEQUENCE [LARGE SCALE GENOMIC DNA]</scope>
    <source>
        <strain evidence="2">C129</strain>
    </source>
</reference>
<organism evidence="2">
    <name type="scientific">Camponotus floridanus</name>
    <name type="common">Florida carpenter ant</name>
    <dbReference type="NCBI Taxonomy" id="104421"/>
    <lineage>
        <taxon>Eukaryota</taxon>
        <taxon>Metazoa</taxon>
        <taxon>Ecdysozoa</taxon>
        <taxon>Arthropoda</taxon>
        <taxon>Hexapoda</taxon>
        <taxon>Insecta</taxon>
        <taxon>Pterygota</taxon>
        <taxon>Neoptera</taxon>
        <taxon>Endopterygota</taxon>
        <taxon>Hymenoptera</taxon>
        <taxon>Apocrita</taxon>
        <taxon>Aculeata</taxon>
        <taxon>Formicoidea</taxon>
        <taxon>Formicidae</taxon>
        <taxon>Formicinae</taxon>
        <taxon>Camponotus</taxon>
    </lineage>
</organism>
<dbReference type="Proteomes" id="UP000000311">
    <property type="component" value="Unassembled WGS sequence"/>
</dbReference>
<proteinExistence type="predicted"/>
<dbReference type="OrthoDB" id="28868at2759"/>
<feature type="non-terminal residue" evidence="1">
    <location>
        <position position="1"/>
    </location>
</feature>
<dbReference type="AlphaFoldDB" id="E2AVD5"/>
<dbReference type="EMBL" id="GL443072">
    <property type="protein sequence ID" value="EFN62602.1"/>
    <property type="molecule type" value="Genomic_DNA"/>
</dbReference>
<keyword evidence="2" id="KW-1185">Reference proteome</keyword>
<protein>
    <submittedName>
        <fullName evidence="1">Uncharacterized protein</fullName>
    </submittedName>
</protein>
<gene>
    <name evidence="1" type="ORF">EAG_03673</name>
</gene>
<accession>E2AVD5</accession>
<evidence type="ECO:0000313" key="2">
    <source>
        <dbReference type="Proteomes" id="UP000000311"/>
    </source>
</evidence>
<feature type="non-terminal residue" evidence="1">
    <location>
        <position position="123"/>
    </location>
</feature>